<feature type="signal peptide" evidence="1">
    <location>
        <begin position="1"/>
        <end position="19"/>
    </location>
</feature>
<dbReference type="Proteomes" id="UP001061302">
    <property type="component" value="Chromosome"/>
</dbReference>
<organism evidence="2 3">
    <name type="scientific">Chitiniphilus purpureus</name>
    <dbReference type="NCBI Taxonomy" id="2981137"/>
    <lineage>
        <taxon>Bacteria</taxon>
        <taxon>Pseudomonadati</taxon>
        <taxon>Pseudomonadota</taxon>
        <taxon>Betaproteobacteria</taxon>
        <taxon>Neisseriales</taxon>
        <taxon>Chitinibacteraceae</taxon>
        <taxon>Chitiniphilus</taxon>
    </lineage>
</organism>
<name>A0ABY6DPG2_9NEIS</name>
<proteinExistence type="predicted"/>
<keyword evidence="3" id="KW-1185">Reference proteome</keyword>
<dbReference type="PROSITE" id="PS51257">
    <property type="entry name" value="PROKAR_LIPOPROTEIN"/>
    <property type="match status" value="1"/>
</dbReference>
<gene>
    <name evidence="2" type="ORF">N8I74_04350</name>
</gene>
<dbReference type="EMBL" id="CP106753">
    <property type="protein sequence ID" value="UXY16257.1"/>
    <property type="molecule type" value="Genomic_DNA"/>
</dbReference>
<dbReference type="RefSeq" id="WP_263125704.1">
    <property type="nucleotide sequence ID" value="NZ_CP106753.1"/>
</dbReference>
<protein>
    <submittedName>
        <fullName evidence="2">Uncharacterized protein</fullName>
    </submittedName>
</protein>
<sequence>MQRTLLASLLLLMASGCAAGSDPCGDYDKVRRSLPRDAAALLDRGVNCNHFAGEFNGDRSARDQEINQVLTELRCDQVEREVAAIKRKYRADPAVLKAFRVYYDE</sequence>
<accession>A0ABY6DPG2</accession>
<evidence type="ECO:0000313" key="2">
    <source>
        <dbReference type="EMBL" id="UXY16257.1"/>
    </source>
</evidence>
<reference evidence="2" key="1">
    <citation type="submission" date="2022-10" db="EMBL/GenBank/DDBJ databases">
        <title>Chitiniphilus purpureus sp. nov., a novel chitin-degrading bacterium isolated from crawfish pond sediment.</title>
        <authorList>
            <person name="Li K."/>
        </authorList>
    </citation>
    <scope>NUCLEOTIDE SEQUENCE</scope>
    <source>
        <strain evidence="2">CD1</strain>
    </source>
</reference>
<feature type="chain" id="PRO_5047273072" evidence="1">
    <location>
        <begin position="20"/>
        <end position="105"/>
    </location>
</feature>
<evidence type="ECO:0000313" key="3">
    <source>
        <dbReference type="Proteomes" id="UP001061302"/>
    </source>
</evidence>
<evidence type="ECO:0000256" key="1">
    <source>
        <dbReference type="SAM" id="SignalP"/>
    </source>
</evidence>
<keyword evidence="1" id="KW-0732">Signal</keyword>